<organism evidence="7 8">
    <name type="scientific">Ancylobacter aquaticus</name>
    <dbReference type="NCBI Taxonomy" id="100"/>
    <lineage>
        <taxon>Bacteria</taxon>
        <taxon>Pseudomonadati</taxon>
        <taxon>Pseudomonadota</taxon>
        <taxon>Alphaproteobacteria</taxon>
        <taxon>Hyphomicrobiales</taxon>
        <taxon>Xanthobacteraceae</taxon>
        <taxon>Ancylobacter</taxon>
    </lineage>
</organism>
<keyword evidence="3 6" id="KW-0812">Transmembrane</keyword>
<feature type="transmembrane region" description="Helical" evidence="6">
    <location>
        <begin position="557"/>
        <end position="576"/>
    </location>
</feature>
<feature type="transmembrane region" description="Helical" evidence="6">
    <location>
        <begin position="398"/>
        <end position="416"/>
    </location>
</feature>
<feature type="transmembrane region" description="Helical" evidence="6">
    <location>
        <begin position="149"/>
        <end position="174"/>
    </location>
</feature>
<evidence type="ECO:0000256" key="1">
    <source>
        <dbReference type="ARBA" id="ARBA00004651"/>
    </source>
</evidence>
<feature type="transmembrane region" description="Helical" evidence="6">
    <location>
        <begin position="509"/>
        <end position="527"/>
    </location>
</feature>
<evidence type="ECO:0000313" key="7">
    <source>
        <dbReference type="EMBL" id="TCK30332.1"/>
    </source>
</evidence>
<dbReference type="CDD" id="cd06581">
    <property type="entry name" value="TM_PBP1_LivM_like"/>
    <property type="match status" value="1"/>
</dbReference>
<dbReference type="PANTHER" id="PTHR30482">
    <property type="entry name" value="HIGH-AFFINITY BRANCHED-CHAIN AMINO ACID TRANSPORT SYSTEM PERMEASE"/>
    <property type="match status" value="1"/>
</dbReference>
<dbReference type="GO" id="GO:0005886">
    <property type="term" value="C:plasma membrane"/>
    <property type="evidence" value="ECO:0007669"/>
    <property type="project" value="UniProtKB-SubCell"/>
</dbReference>
<dbReference type="InterPro" id="IPR043428">
    <property type="entry name" value="LivM-like"/>
</dbReference>
<keyword evidence="8" id="KW-1185">Reference proteome</keyword>
<feature type="transmembrane region" description="Helical" evidence="6">
    <location>
        <begin position="460"/>
        <end position="480"/>
    </location>
</feature>
<evidence type="ECO:0000256" key="6">
    <source>
        <dbReference type="SAM" id="Phobius"/>
    </source>
</evidence>
<feature type="transmembrane region" description="Helical" evidence="6">
    <location>
        <begin position="342"/>
        <end position="361"/>
    </location>
</feature>
<comment type="caution">
    <text evidence="7">The sequence shown here is derived from an EMBL/GenBank/DDBJ whole genome shotgun (WGS) entry which is preliminary data.</text>
</comment>
<dbReference type="Proteomes" id="UP000295030">
    <property type="component" value="Unassembled WGS sequence"/>
</dbReference>
<keyword evidence="5 6" id="KW-0472">Membrane</keyword>
<feature type="transmembrane region" description="Helical" evidence="6">
    <location>
        <begin position="42"/>
        <end position="64"/>
    </location>
</feature>
<feature type="transmembrane region" description="Helical" evidence="6">
    <location>
        <begin position="428"/>
        <end position="448"/>
    </location>
</feature>
<evidence type="ECO:0000256" key="2">
    <source>
        <dbReference type="ARBA" id="ARBA00022475"/>
    </source>
</evidence>
<dbReference type="InterPro" id="IPR001851">
    <property type="entry name" value="ABC_transp_permease"/>
</dbReference>
<feature type="transmembrane region" description="Helical" evidence="6">
    <location>
        <begin position="373"/>
        <end position="392"/>
    </location>
</feature>
<evidence type="ECO:0000256" key="5">
    <source>
        <dbReference type="ARBA" id="ARBA00023136"/>
    </source>
</evidence>
<feature type="transmembrane region" description="Helical" evidence="6">
    <location>
        <begin position="12"/>
        <end position="35"/>
    </location>
</feature>
<dbReference type="EMBL" id="SMFY01000001">
    <property type="protein sequence ID" value="TCK30332.1"/>
    <property type="molecule type" value="Genomic_DNA"/>
</dbReference>
<sequence>MDYLGQLLANGLVLGAIYALAAVAFTLVYGVVRLVNFAFGELFMLGAFLTASLMLPEVRLLGMIVPMPGFSLPVAALGAIVLTGALGVLVDRIAYRPLRNAPRLAPLITSIAVSVVLQSLAQTIWGAEELRFPEFHLATLPPVVLFDSIYLSVMDLVVMATALAAMLGLSAFIARSSLGRAMRASAEDQMAATLVGIPVNRVVAAAFAIGSGFAALAGLLYAQTYGFAHSNMGFLPGLKALTAAVLGGIGSIPGAALGGLILGLVEALGAGYLPNGTAWKDAISFVLLVGLLYLRPQGLLGKPELNSAGRGSLLGGASEFGAAWLRAGFAKVDGLLAKSAAAGPRAALVLLALAVLVGLLVPSDYWLRILTMVVIYGMLASGLNVIVGFAGLLDLGFVAFWAVGSYLTSILFVLVLKDQFGVAPADIWWLLYLNLPLAGLLAAGFAVILGTPTLRLRGDYLAIMTLGFGEIVRVVAINWMDLTNGPMGIRGIPAPNLFGIALGSPRAQFFFALALAVLVVFAIARLVRSYVGRAWVAIREDEEAAEAMGVPTARYKLYAYAASGFVGGFVGVFYAHSQQYISPLNFSLFENILLLMLVVLGGLGTFVGPFVGALIWIVFLQLALDLPFVQAYPETRFALLGVVLIVLMVFRPQGLAASARVALTMPGARPGALPGARAGRAKEAA</sequence>
<feature type="transmembrane region" description="Helical" evidence="6">
    <location>
        <begin position="202"/>
        <end position="221"/>
    </location>
</feature>
<dbReference type="OrthoDB" id="9810089at2"/>
<feature type="transmembrane region" description="Helical" evidence="6">
    <location>
        <begin position="241"/>
        <end position="265"/>
    </location>
</feature>
<dbReference type="PANTHER" id="PTHR30482:SF10">
    <property type="entry name" value="HIGH-AFFINITY BRANCHED-CHAIN AMINO ACID TRANSPORT PROTEIN BRAE"/>
    <property type="match status" value="1"/>
</dbReference>
<dbReference type="Pfam" id="PF02653">
    <property type="entry name" value="BPD_transp_2"/>
    <property type="match status" value="2"/>
</dbReference>
<dbReference type="GO" id="GO:0015658">
    <property type="term" value="F:branched-chain amino acid transmembrane transporter activity"/>
    <property type="evidence" value="ECO:0007669"/>
    <property type="project" value="InterPro"/>
</dbReference>
<dbReference type="RefSeq" id="WP_131833675.1">
    <property type="nucleotide sequence ID" value="NZ_SMFY01000001.1"/>
</dbReference>
<keyword evidence="2" id="KW-1003">Cell membrane</keyword>
<evidence type="ECO:0000313" key="8">
    <source>
        <dbReference type="Proteomes" id="UP000295030"/>
    </source>
</evidence>
<protein>
    <submittedName>
        <fullName evidence="7">Amino acid/amide ABC transporter membrane protein 1 (HAAT family) /amino acid/amide ABC transporter membrane protein 2 (HAAT family)</fullName>
    </submittedName>
</protein>
<proteinExistence type="predicted"/>
<evidence type="ECO:0000256" key="4">
    <source>
        <dbReference type="ARBA" id="ARBA00022989"/>
    </source>
</evidence>
<name>A0A4R1IGG9_ANCAQ</name>
<reference evidence="7 8" key="1">
    <citation type="submission" date="2019-03" db="EMBL/GenBank/DDBJ databases">
        <title>Genomic Encyclopedia of Type Strains, Phase IV (KMG-IV): sequencing the most valuable type-strain genomes for metagenomic binning, comparative biology and taxonomic classification.</title>
        <authorList>
            <person name="Goeker M."/>
        </authorList>
    </citation>
    <scope>NUCLEOTIDE SEQUENCE [LARGE SCALE GENOMIC DNA]</scope>
    <source>
        <strain evidence="7 8">DSM 101</strain>
    </source>
</reference>
<feature type="transmembrane region" description="Helical" evidence="6">
    <location>
        <begin position="588"/>
        <end position="619"/>
    </location>
</feature>
<keyword evidence="4 6" id="KW-1133">Transmembrane helix</keyword>
<accession>A0A4R1IGG9</accession>
<dbReference type="CDD" id="cd06582">
    <property type="entry name" value="TM_PBP1_LivH_like"/>
    <property type="match status" value="1"/>
</dbReference>
<dbReference type="AlphaFoldDB" id="A0A4R1IGG9"/>
<feature type="transmembrane region" description="Helical" evidence="6">
    <location>
        <begin position="631"/>
        <end position="650"/>
    </location>
</feature>
<gene>
    <name evidence="7" type="ORF">EV667_0420</name>
</gene>
<feature type="transmembrane region" description="Helical" evidence="6">
    <location>
        <begin position="277"/>
        <end position="294"/>
    </location>
</feature>
<feature type="transmembrane region" description="Helical" evidence="6">
    <location>
        <begin position="70"/>
        <end position="92"/>
    </location>
</feature>
<evidence type="ECO:0000256" key="3">
    <source>
        <dbReference type="ARBA" id="ARBA00022692"/>
    </source>
</evidence>
<feature type="transmembrane region" description="Helical" evidence="6">
    <location>
        <begin position="104"/>
        <end position="125"/>
    </location>
</feature>
<comment type="subcellular location">
    <subcellularLocation>
        <location evidence="1">Cell membrane</location>
        <topology evidence="1">Multi-pass membrane protein</topology>
    </subcellularLocation>
</comment>